<accession>A0ABU1TDL6</accession>
<dbReference type="RefSeq" id="WP_310097719.1">
    <property type="nucleotide sequence ID" value="NZ_JAVDUU010000003.1"/>
</dbReference>
<reference evidence="3 4" key="1">
    <citation type="submission" date="2023-07" db="EMBL/GenBank/DDBJ databases">
        <title>Sorghum-associated microbial communities from plants grown in Nebraska, USA.</title>
        <authorList>
            <person name="Schachtman D."/>
        </authorList>
    </citation>
    <scope>NUCLEOTIDE SEQUENCE [LARGE SCALE GENOMIC DNA]</scope>
    <source>
        <strain evidence="3 4">3262</strain>
    </source>
</reference>
<dbReference type="InterPro" id="IPR050902">
    <property type="entry name" value="ABC_Transporter_SBP"/>
</dbReference>
<evidence type="ECO:0000259" key="2">
    <source>
        <dbReference type="PROSITE" id="PS50983"/>
    </source>
</evidence>
<dbReference type="Proteomes" id="UP001247620">
    <property type="component" value="Unassembled WGS sequence"/>
</dbReference>
<dbReference type="PANTHER" id="PTHR30535">
    <property type="entry name" value="VITAMIN B12-BINDING PROTEIN"/>
    <property type="match status" value="1"/>
</dbReference>
<feature type="domain" description="Fe/B12 periplasmic-binding" evidence="2">
    <location>
        <begin position="20"/>
        <end position="262"/>
    </location>
</feature>
<keyword evidence="4" id="KW-1185">Reference proteome</keyword>
<dbReference type="Pfam" id="PF01497">
    <property type="entry name" value="Peripla_BP_2"/>
    <property type="match status" value="1"/>
</dbReference>
<gene>
    <name evidence="3" type="ORF">J2W55_003310</name>
</gene>
<evidence type="ECO:0000313" key="4">
    <source>
        <dbReference type="Proteomes" id="UP001247620"/>
    </source>
</evidence>
<dbReference type="InterPro" id="IPR054828">
    <property type="entry name" value="Vit_B12_bind_prot"/>
</dbReference>
<dbReference type="Gene3D" id="3.40.50.1980">
    <property type="entry name" value="Nitrogenase molybdenum iron protein domain"/>
    <property type="match status" value="2"/>
</dbReference>
<proteinExistence type="predicted"/>
<evidence type="ECO:0000313" key="3">
    <source>
        <dbReference type="EMBL" id="MDR6943457.1"/>
    </source>
</evidence>
<evidence type="ECO:0000256" key="1">
    <source>
        <dbReference type="ARBA" id="ARBA00022729"/>
    </source>
</evidence>
<keyword evidence="1" id="KW-0732">Signal</keyword>
<sequence>MAVFHDQLNRVVSLPAVPQRIVSVVPSQTELLFYLGLDTEVIGITKFCVHPEQKLKTVTKVGGTKQLNIGLIKSLQPDLIIANKEENERGQVEELMNICPVWISDINDLDTALGMIRSVGSIVNRSVQANALCADINAAFNSLVLPSLNLRAAYFIWRKPYMVAGKHTFIDNMLQWCGLSNAFNSTRYPEVAIEELERIRPDVVFLSSEPYPFGQKHIDEFKKILPQALVILVDGEMFSWYGSRLLYAPAYFSKLVAALTIN</sequence>
<comment type="caution">
    <text evidence="3">The sequence shown here is derived from an EMBL/GenBank/DDBJ whole genome shotgun (WGS) entry which is preliminary data.</text>
</comment>
<dbReference type="PROSITE" id="PS50983">
    <property type="entry name" value="FE_B12_PBP"/>
    <property type="match status" value="1"/>
</dbReference>
<dbReference type="PANTHER" id="PTHR30535:SF35">
    <property type="entry name" value="PERIPLASMIC BINDING PROTEIN"/>
    <property type="match status" value="1"/>
</dbReference>
<dbReference type="NCBIfam" id="NF038402">
    <property type="entry name" value="TroA_like"/>
    <property type="match status" value="1"/>
</dbReference>
<dbReference type="InterPro" id="IPR002491">
    <property type="entry name" value="ABC_transptr_periplasmic_BD"/>
</dbReference>
<dbReference type="EMBL" id="JAVDUU010000003">
    <property type="protein sequence ID" value="MDR6943457.1"/>
    <property type="molecule type" value="Genomic_DNA"/>
</dbReference>
<protein>
    <submittedName>
        <fullName evidence="3">ABC-type Fe3+-hydroxamate transport system substrate-binding protein</fullName>
    </submittedName>
</protein>
<dbReference type="SUPFAM" id="SSF53807">
    <property type="entry name" value="Helical backbone' metal receptor"/>
    <property type="match status" value="1"/>
</dbReference>
<organism evidence="3 4">
    <name type="scientific">Mucilaginibacter pocheonensis</name>
    <dbReference type="NCBI Taxonomy" id="398050"/>
    <lineage>
        <taxon>Bacteria</taxon>
        <taxon>Pseudomonadati</taxon>
        <taxon>Bacteroidota</taxon>
        <taxon>Sphingobacteriia</taxon>
        <taxon>Sphingobacteriales</taxon>
        <taxon>Sphingobacteriaceae</taxon>
        <taxon>Mucilaginibacter</taxon>
    </lineage>
</organism>
<name>A0ABU1TDL6_9SPHI</name>